<keyword evidence="2" id="KW-1185">Reference proteome</keyword>
<evidence type="ECO:0000313" key="1">
    <source>
        <dbReference type="EMBL" id="KAG2178933.1"/>
    </source>
</evidence>
<sequence>MDGYDKLLAENMALQKNVAELDAQLAAEYEIAYIPKNRKLTRSEIRSRLRDVGIDTTRVLDIIYPARDVIGLLVHVQYRALLKETLLQKKIETIDSFDPLDPKHIADPRHASLGTGDRCRLAVALLRERLSMVWSHNTFGNNCLWWRTMAFTCGLTHLYNVLCPRTMKKQGFTSLKLFVGRGPLRVHIHLRGSILQTRSQESMSYWL</sequence>
<dbReference type="AlphaFoldDB" id="A0A8H7PS84"/>
<comment type="caution">
    <text evidence="1">The sequence shown here is derived from an EMBL/GenBank/DDBJ whole genome shotgun (WGS) entry which is preliminary data.</text>
</comment>
<proteinExistence type="predicted"/>
<accession>A0A8H7PS84</accession>
<name>A0A8H7PS84_MORIS</name>
<reference evidence="1" key="1">
    <citation type="submission" date="2020-12" db="EMBL/GenBank/DDBJ databases">
        <title>Metabolic potential, ecology and presence of endohyphal bacteria is reflected in genomic diversity of Mucoromycotina.</title>
        <authorList>
            <person name="Muszewska A."/>
            <person name="Okrasinska A."/>
            <person name="Steczkiewicz K."/>
            <person name="Drgas O."/>
            <person name="Orlowska M."/>
            <person name="Perlinska-Lenart U."/>
            <person name="Aleksandrzak-Piekarczyk T."/>
            <person name="Szatraj K."/>
            <person name="Zielenkiewicz U."/>
            <person name="Pilsyk S."/>
            <person name="Malc E."/>
            <person name="Mieczkowski P."/>
            <person name="Kruszewska J.S."/>
            <person name="Biernat P."/>
            <person name="Pawlowska J."/>
        </authorList>
    </citation>
    <scope>NUCLEOTIDE SEQUENCE</scope>
    <source>
        <strain evidence="1">WA0000067209</strain>
    </source>
</reference>
<dbReference type="OrthoDB" id="2206543at2759"/>
<protein>
    <submittedName>
        <fullName evidence="1">Uncharacterized protein</fullName>
    </submittedName>
</protein>
<dbReference type="EMBL" id="JAEPQZ010000007">
    <property type="protein sequence ID" value="KAG2178933.1"/>
    <property type="molecule type" value="Genomic_DNA"/>
</dbReference>
<dbReference type="Proteomes" id="UP000654370">
    <property type="component" value="Unassembled WGS sequence"/>
</dbReference>
<gene>
    <name evidence="1" type="ORF">INT43_001780</name>
</gene>
<evidence type="ECO:0000313" key="2">
    <source>
        <dbReference type="Proteomes" id="UP000654370"/>
    </source>
</evidence>
<organism evidence="1 2">
    <name type="scientific">Mortierella isabellina</name>
    <name type="common">Filamentous fungus</name>
    <name type="synonym">Umbelopsis isabellina</name>
    <dbReference type="NCBI Taxonomy" id="91625"/>
    <lineage>
        <taxon>Eukaryota</taxon>
        <taxon>Fungi</taxon>
        <taxon>Fungi incertae sedis</taxon>
        <taxon>Mucoromycota</taxon>
        <taxon>Mucoromycotina</taxon>
        <taxon>Umbelopsidomycetes</taxon>
        <taxon>Umbelopsidales</taxon>
        <taxon>Umbelopsidaceae</taxon>
        <taxon>Umbelopsis</taxon>
    </lineage>
</organism>